<dbReference type="Pfam" id="PF00072">
    <property type="entry name" value="Response_reg"/>
    <property type="match status" value="1"/>
</dbReference>
<name>G2LIL8_CHLTF</name>
<feature type="domain" description="Response regulatory" evidence="8">
    <location>
        <begin position="731"/>
        <end position="844"/>
    </location>
</feature>
<dbReference type="PANTHER" id="PTHR43065">
    <property type="entry name" value="SENSOR HISTIDINE KINASE"/>
    <property type="match status" value="1"/>
</dbReference>
<dbReference type="InterPro" id="IPR003661">
    <property type="entry name" value="HisK_dim/P_dom"/>
</dbReference>
<dbReference type="Gene3D" id="3.30.565.10">
    <property type="entry name" value="Histidine kinase-like ATPase, C-terminal domain"/>
    <property type="match status" value="1"/>
</dbReference>
<evidence type="ECO:0000256" key="4">
    <source>
        <dbReference type="ARBA" id="ARBA00022679"/>
    </source>
</evidence>
<feature type="domain" description="Histidine kinase" evidence="7">
    <location>
        <begin position="497"/>
        <end position="709"/>
    </location>
</feature>
<sequence>MTETGLLRPGHYLFDPEGRLCHAAVFPDGAPGTDTTTVAGEHTAFDLSASLSSPSLLPDLHTLVQAVAQETDAQPRSVHLTDDLVATAYPVMWQQGKLVAVVVSPAAVSQPYYHPALAVLNISRSIHAGHTMTAIFETVAREAIKFLPFDRLSITLFRPDTNEVEIYALHDDGTSSVQAGSVVPGDNTVTAWVVRHGQPVVTPDIRQETRFMTYQDWTAQGYRSTLCHPLIVGGNVIGTLNFTSRTVNAYSDDTLRLVAPLAEQVAIAISNAQMQQRLRQESRRLRRIVEVANQVKHHLGLEGYLSVSEILRWMCEVACDLGWERALFCLRDPAAASADDSFIAAFAGAFTEGQQIELDVLKSQRTRVGGFSTTPGARLSGVHRRIGDHSFLLGRQAESPLRMWHSGPIVVVPLALEGKLFGTFSADRLGAPPSPEEVEILELLTDHATVVLHNSRLIAQLREQLAETQRLREQEREYHLQMRQTERLRALGELASGVAHNFNNALTIIQGRIGLLKARATDETTLRSLDIMHKVTQDAANIVKRIQDFARVREGDSDFERLDLSQLVQETIEATQPRWMHRSGKSSIHVTCQAPLPVFILGNPTELREVVTNLLFNALDAMPTGGEIIINVYQQGDVAKLVVRDTGTGMSEEVKKRIFDPFFTTKGKQGTGLGLSVSHNIVSRHRGRIEVESEPGRGTTFFLTFPLAPVSLTQTLMTAPPLPALPSQRLRILVVDDEPPVAETIAEMIKLLGHEVQVETAPRRALQRLRLEAFDALFTDLGMPDLNGWQFIAEVRALNLNLPITLVTGWADRITPGELQARRVRLIGKPVDIGIIERTLTEIVSELRTTLH</sequence>
<dbReference type="InterPro" id="IPR003018">
    <property type="entry name" value="GAF"/>
</dbReference>
<organism evidence="9 10">
    <name type="scientific">Chloracidobacterium thermophilum (strain B)</name>
    <dbReference type="NCBI Taxonomy" id="981222"/>
    <lineage>
        <taxon>Bacteria</taxon>
        <taxon>Pseudomonadati</taxon>
        <taxon>Acidobacteriota</taxon>
        <taxon>Terriglobia</taxon>
        <taxon>Terriglobales</taxon>
        <taxon>Acidobacteriaceae</taxon>
        <taxon>Chloracidobacterium</taxon>
    </lineage>
</organism>
<dbReference type="PROSITE" id="PS50109">
    <property type="entry name" value="HIS_KIN"/>
    <property type="match status" value="1"/>
</dbReference>
<evidence type="ECO:0000256" key="6">
    <source>
        <dbReference type="PROSITE-ProRule" id="PRU00169"/>
    </source>
</evidence>
<dbReference type="SUPFAM" id="SSF55781">
    <property type="entry name" value="GAF domain-like"/>
    <property type="match status" value="2"/>
</dbReference>
<dbReference type="EC" id="2.7.13.3" evidence="2"/>
<dbReference type="InterPro" id="IPR001789">
    <property type="entry name" value="Sig_transdc_resp-reg_receiver"/>
</dbReference>
<dbReference type="EMBL" id="CP002514">
    <property type="protein sequence ID" value="AEP11916.1"/>
    <property type="molecule type" value="Genomic_DNA"/>
</dbReference>
<dbReference type="PROSITE" id="PS50110">
    <property type="entry name" value="RESPONSE_REGULATORY"/>
    <property type="match status" value="1"/>
</dbReference>
<dbReference type="Gene3D" id="3.40.50.2300">
    <property type="match status" value="1"/>
</dbReference>
<dbReference type="InterPro" id="IPR005467">
    <property type="entry name" value="His_kinase_dom"/>
</dbReference>
<dbReference type="CDD" id="cd00082">
    <property type="entry name" value="HisKA"/>
    <property type="match status" value="1"/>
</dbReference>
<proteinExistence type="predicted"/>
<keyword evidence="10" id="KW-1185">Reference proteome</keyword>
<dbReference type="InterPro" id="IPR036890">
    <property type="entry name" value="HATPase_C_sf"/>
</dbReference>
<dbReference type="SMART" id="SM00388">
    <property type="entry name" value="HisKA"/>
    <property type="match status" value="1"/>
</dbReference>
<dbReference type="InterPro" id="IPR003594">
    <property type="entry name" value="HATPase_dom"/>
</dbReference>
<dbReference type="AlphaFoldDB" id="G2LIL8"/>
<dbReference type="Gene3D" id="1.10.287.130">
    <property type="match status" value="1"/>
</dbReference>
<evidence type="ECO:0000313" key="9">
    <source>
        <dbReference type="EMBL" id="AEP11916.1"/>
    </source>
</evidence>
<keyword evidence="3 6" id="KW-0597">Phosphoprotein</keyword>
<dbReference type="Pfam" id="PF00512">
    <property type="entry name" value="HisKA"/>
    <property type="match status" value="1"/>
</dbReference>
<evidence type="ECO:0000259" key="7">
    <source>
        <dbReference type="PROSITE" id="PS50109"/>
    </source>
</evidence>
<dbReference type="Pfam" id="PF01590">
    <property type="entry name" value="GAF"/>
    <property type="match status" value="1"/>
</dbReference>
<reference evidence="9 10" key="1">
    <citation type="journal article" date="2012" name="Environ. Microbiol.">
        <title>Complete genome of Candidatus Chloracidobacterium thermophilum, a chlorophyll-based photoheterotroph belonging to the phylum Acidobacteria.</title>
        <authorList>
            <person name="Garcia Costas A.M."/>
            <person name="Liu Z."/>
            <person name="Tomsho L.P."/>
            <person name="Schuster S.C."/>
            <person name="Ward D.M."/>
            <person name="Bryant D.A."/>
        </authorList>
    </citation>
    <scope>NUCLEOTIDE SEQUENCE [LARGE SCALE GENOMIC DNA]</scope>
    <source>
        <strain evidence="9 10">B</strain>
    </source>
</reference>
<dbReference type="SMART" id="SM00387">
    <property type="entry name" value="HATPase_c"/>
    <property type="match status" value="1"/>
</dbReference>
<dbReference type="GO" id="GO:0000155">
    <property type="term" value="F:phosphorelay sensor kinase activity"/>
    <property type="evidence" value="ECO:0007669"/>
    <property type="project" value="InterPro"/>
</dbReference>
<evidence type="ECO:0000256" key="5">
    <source>
        <dbReference type="ARBA" id="ARBA00022777"/>
    </source>
</evidence>
<dbReference type="InterPro" id="IPR036097">
    <property type="entry name" value="HisK_dim/P_sf"/>
</dbReference>
<dbReference type="Proteomes" id="UP000006791">
    <property type="component" value="Chromosome 1"/>
</dbReference>
<dbReference type="HOGENOM" id="CLU_334859_0_0_0"/>
<dbReference type="KEGG" id="ctm:Cabther_A1162"/>
<dbReference type="PANTHER" id="PTHR43065:SF42">
    <property type="entry name" value="TWO-COMPONENT SENSOR PPRA"/>
    <property type="match status" value="1"/>
</dbReference>
<dbReference type="InterPro" id="IPR004358">
    <property type="entry name" value="Sig_transdc_His_kin-like_C"/>
</dbReference>
<dbReference type="STRING" id="981222.Cabther_A1162"/>
<accession>G2LIL8</accession>
<evidence type="ECO:0000256" key="1">
    <source>
        <dbReference type="ARBA" id="ARBA00000085"/>
    </source>
</evidence>
<dbReference type="RefSeq" id="WP_014099654.1">
    <property type="nucleotide sequence ID" value="NC_016024.1"/>
</dbReference>
<dbReference type="Gene3D" id="3.30.450.40">
    <property type="match status" value="2"/>
</dbReference>
<protein>
    <recommendedName>
        <fullName evidence="2">histidine kinase</fullName>
        <ecNumber evidence="2">2.7.13.3</ecNumber>
    </recommendedName>
</protein>
<comment type="catalytic activity">
    <reaction evidence="1">
        <text>ATP + protein L-histidine = ADP + protein N-phospho-L-histidine.</text>
        <dbReference type="EC" id="2.7.13.3"/>
    </reaction>
</comment>
<dbReference type="InterPro" id="IPR011006">
    <property type="entry name" value="CheY-like_superfamily"/>
</dbReference>
<gene>
    <name evidence="9" type="ordered locus">Cabther_A1162</name>
</gene>
<evidence type="ECO:0000256" key="3">
    <source>
        <dbReference type="ARBA" id="ARBA00022553"/>
    </source>
</evidence>
<keyword evidence="5 9" id="KW-0418">Kinase</keyword>
<dbReference type="Pfam" id="PF02518">
    <property type="entry name" value="HATPase_c"/>
    <property type="match status" value="1"/>
</dbReference>
<dbReference type="OrthoDB" id="110541at2"/>
<dbReference type="SUPFAM" id="SSF52172">
    <property type="entry name" value="CheY-like"/>
    <property type="match status" value="1"/>
</dbReference>
<dbReference type="InterPro" id="IPR029016">
    <property type="entry name" value="GAF-like_dom_sf"/>
</dbReference>
<dbReference type="SMART" id="SM00065">
    <property type="entry name" value="GAF"/>
    <property type="match status" value="2"/>
</dbReference>
<evidence type="ECO:0000259" key="8">
    <source>
        <dbReference type="PROSITE" id="PS50110"/>
    </source>
</evidence>
<dbReference type="SUPFAM" id="SSF55874">
    <property type="entry name" value="ATPase domain of HSP90 chaperone/DNA topoisomerase II/histidine kinase"/>
    <property type="match status" value="1"/>
</dbReference>
<evidence type="ECO:0000313" key="10">
    <source>
        <dbReference type="Proteomes" id="UP000006791"/>
    </source>
</evidence>
<dbReference type="SUPFAM" id="SSF47384">
    <property type="entry name" value="Homodimeric domain of signal transducing histidine kinase"/>
    <property type="match status" value="1"/>
</dbReference>
<feature type="modified residue" description="4-aspartylphosphate" evidence="6">
    <location>
        <position position="780"/>
    </location>
</feature>
<dbReference type="SMART" id="SM00448">
    <property type="entry name" value="REC"/>
    <property type="match status" value="1"/>
</dbReference>
<evidence type="ECO:0000256" key="2">
    <source>
        <dbReference type="ARBA" id="ARBA00012438"/>
    </source>
</evidence>
<dbReference type="PRINTS" id="PR00344">
    <property type="entry name" value="BCTRLSENSOR"/>
</dbReference>
<keyword evidence="4" id="KW-0808">Transferase</keyword>